<dbReference type="PANTHER" id="PTHR43792">
    <property type="entry name" value="GNAT FAMILY, PUTATIVE (AFU_ORTHOLOGUE AFUA_3G00765)-RELATED-RELATED"/>
    <property type="match status" value="1"/>
</dbReference>
<dbReference type="InterPro" id="IPR051531">
    <property type="entry name" value="N-acetyltransferase"/>
</dbReference>
<dbReference type="InterPro" id="IPR000182">
    <property type="entry name" value="GNAT_dom"/>
</dbReference>
<feature type="domain" description="N-acetyltransferase" evidence="4">
    <location>
        <begin position="8"/>
        <end position="179"/>
    </location>
</feature>
<dbReference type="Pfam" id="PF13302">
    <property type="entry name" value="Acetyltransf_3"/>
    <property type="match status" value="1"/>
</dbReference>
<dbReference type="PANTHER" id="PTHR43792:SF8">
    <property type="entry name" value="[RIBOSOMAL PROTEIN US5]-ALANINE N-ACETYLTRANSFERASE"/>
    <property type="match status" value="1"/>
</dbReference>
<comment type="caution">
    <text evidence="5">The sequence shown here is derived from an EMBL/GenBank/DDBJ whole genome shotgun (WGS) entry which is preliminary data.</text>
</comment>
<reference evidence="6" key="1">
    <citation type="journal article" date="2019" name="Int. J. Syst. Evol. Microbiol.">
        <title>The Global Catalogue of Microorganisms (GCM) 10K type strain sequencing project: providing services to taxonomists for standard genome sequencing and annotation.</title>
        <authorList>
            <consortium name="The Broad Institute Genomics Platform"/>
            <consortium name="The Broad Institute Genome Sequencing Center for Infectious Disease"/>
            <person name="Wu L."/>
            <person name="Ma J."/>
        </authorList>
    </citation>
    <scope>NUCLEOTIDE SEQUENCE [LARGE SCALE GENOMIC DNA]</scope>
    <source>
        <strain evidence="6">CGMCC 1.12151</strain>
    </source>
</reference>
<dbReference type="GO" id="GO:0016746">
    <property type="term" value="F:acyltransferase activity"/>
    <property type="evidence" value="ECO:0007669"/>
    <property type="project" value="UniProtKB-KW"/>
</dbReference>
<dbReference type="EMBL" id="JBHSGL010000005">
    <property type="protein sequence ID" value="MFC4713529.1"/>
    <property type="molecule type" value="Genomic_DNA"/>
</dbReference>
<evidence type="ECO:0000256" key="1">
    <source>
        <dbReference type="ARBA" id="ARBA00022679"/>
    </source>
</evidence>
<keyword evidence="1 5" id="KW-0808">Transferase</keyword>
<name>A0ABV9MET6_9BACL</name>
<dbReference type="InterPro" id="IPR016181">
    <property type="entry name" value="Acyl_CoA_acyltransferase"/>
</dbReference>
<evidence type="ECO:0000313" key="5">
    <source>
        <dbReference type="EMBL" id="MFC4713529.1"/>
    </source>
</evidence>
<sequence length="180" mass="20607">MELTGEHIFIRFLEDKDASALLDLQLRNSDFFQQYAPTFGADFYTLDSKQDYINHCAKQRLEDQQYTFGIFSKHDEQLIGDVTLARIARGALQRALLGYSLDQEYNGRGYATEAVSLAVEFAFRHLKLHRVEAGVMLTNIGSMRVLEKSGFHKEGIEQQGVKINGRWEDHQVFAILSNEN</sequence>
<evidence type="ECO:0000313" key="6">
    <source>
        <dbReference type="Proteomes" id="UP001595932"/>
    </source>
</evidence>
<dbReference type="SUPFAM" id="SSF55729">
    <property type="entry name" value="Acyl-CoA N-acyltransferases (Nat)"/>
    <property type="match status" value="1"/>
</dbReference>
<keyword evidence="2 5" id="KW-0012">Acyltransferase</keyword>
<gene>
    <name evidence="5" type="ORF">ACFO5U_11675</name>
</gene>
<dbReference type="Gene3D" id="3.40.630.30">
    <property type="match status" value="1"/>
</dbReference>
<accession>A0ABV9MET6</accession>
<dbReference type="PROSITE" id="PS51186">
    <property type="entry name" value="GNAT"/>
    <property type="match status" value="1"/>
</dbReference>
<evidence type="ECO:0000256" key="3">
    <source>
        <dbReference type="ARBA" id="ARBA00038502"/>
    </source>
</evidence>
<dbReference type="RefSeq" id="WP_377279236.1">
    <property type="nucleotide sequence ID" value="NZ_JBHSGL010000005.1"/>
</dbReference>
<protein>
    <submittedName>
        <fullName evidence="5">GNAT family N-acetyltransferase</fullName>
        <ecNumber evidence="5">2.3.-.-</ecNumber>
    </submittedName>
</protein>
<organism evidence="5 6">
    <name type="scientific">Planococcus dechangensis</name>
    <dbReference type="NCBI Taxonomy" id="1176255"/>
    <lineage>
        <taxon>Bacteria</taxon>
        <taxon>Bacillati</taxon>
        <taxon>Bacillota</taxon>
        <taxon>Bacilli</taxon>
        <taxon>Bacillales</taxon>
        <taxon>Caryophanaceae</taxon>
        <taxon>Planococcus</taxon>
    </lineage>
</organism>
<keyword evidence="6" id="KW-1185">Reference proteome</keyword>
<dbReference type="EC" id="2.3.-.-" evidence="5"/>
<evidence type="ECO:0000256" key="2">
    <source>
        <dbReference type="ARBA" id="ARBA00023315"/>
    </source>
</evidence>
<dbReference type="Proteomes" id="UP001595932">
    <property type="component" value="Unassembled WGS sequence"/>
</dbReference>
<comment type="similarity">
    <text evidence="3">Belongs to the acetyltransferase family. RimJ subfamily.</text>
</comment>
<proteinExistence type="inferred from homology"/>
<evidence type="ECO:0000259" key="4">
    <source>
        <dbReference type="PROSITE" id="PS51186"/>
    </source>
</evidence>